<evidence type="ECO:0000256" key="3">
    <source>
        <dbReference type="ARBA" id="ARBA00009014"/>
    </source>
</evidence>
<reference evidence="13 14" key="1">
    <citation type="submission" date="2018-07" db="EMBL/GenBank/DDBJ databases">
        <title>Freshwater and sediment microbial communities from various areas in North America, analyzing microbe dynamics in response to fracking.</title>
        <authorList>
            <person name="Lamendella R."/>
        </authorList>
    </citation>
    <scope>NUCLEOTIDE SEQUENCE [LARGE SCALE GENOMIC DNA]</scope>
    <source>
        <strain evidence="13 14">160A</strain>
    </source>
</reference>
<comment type="function">
    <text evidence="1 11">Catalyzes the reversible adenylation of nicotinate mononucleotide (NaMN) to nicotinic acid adenine dinucleotide (NaAD).</text>
</comment>
<protein>
    <recommendedName>
        <fullName evidence="11">Probable nicotinate-nucleotide adenylyltransferase</fullName>
        <ecNumber evidence="11">2.7.7.18</ecNumber>
    </recommendedName>
    <alternativeName>
        <fullName evidence="11">Deamido-NAD(+) diphosphorylase</fullName>
    </alternativeName>
    <alternativeName>
        <fullName evidence="11">Deamido-NAD(+) pyrophosphorylase</fullName>
    </alternativeName>
    <alternativeName>
        <fullName evidence="11">Nicotinate mononucleotide adenylyltransferase</fullName>
        <shortName evidence="11">NaMN adenylyltransferase</shortName>
    </alternativeName>
</protein>
<sequence length="194" mass="22576">MQETGLLFGSFNPIHIGHLALANYLLEYSSLDQIWFVVSPQNPFKEQSELEDEQHRLKMVKLAISREERFIASDIEFDMPLPSYTLKTLELLKKSHPDHRFSLIIGSDNLLVFPRWHEAEKIIEKFNILVYPRPGYAPEDAEKEILNKVTLINAPLLDVSSTLIRQAFSEKKQLPYLLTPEVYDYIIENGLYKK</sequence>
<dbReference type="UniPathway" id="UPA00253">
    <property type="reaction ID" value="UER00332"/>
</dbReference>
<dbReference type="CDD" id="cd02165">
    <property type="entry name" value="NMNAT"/>
    <property type="match status" value="1"/>
</dbReference>
<keyword evidence="14" id="KW-1185">Reference proteome</keyword>
<gene>
    <name evidence="11" type="primary">nadD</name>
    <name evidence="13" type="ORF">DFO77_11191</name>
</gene>
<dbReference type="NCBIfam" id="TIGR00125">
    <property type="entry name" value="cyt_tran_rel"/>
    <property type="match status" value="1"/>
</dbReference>
<keyword evidence="9 11" id="KW-0520">NAD</keyword>
<evidence type="ECO:0000256" key="4">
    <source>
        <dbReference type="ARBA" id="ARBA00022642"/>
    </source>
</evidence>
<comment type="similarity">
    <text evidence="3 11">Belongs to the NadD family.</text>
</comment>
<evidence type="ECO:0000256" key="9">
    <source>
        <dbReference type="ARBA" id="ARBA00023027"/>
    </source>
</evidence>
<proteinExistence type="inferred from homology"/>
<evidence type="ECO:0000313" key="13">
    <source>
        <dbReference type="EMBL" id="RCW34590.1"/>
    </source>
</evidence>
<evidence type="ECO:0000256" key="10">
    <source>
        <dbReference type="ARBA" id="ARBA00048721"/>
    </source>
</evidence>
<dbReference type="Pfam" id="PF01467">
    <property type="entry name" value="CTP_transf_like"/>
    <property type="match status" value="1"/>
</dbReference>
<feature type="domain" description="Cytidyltransferase-like" evidence="12">
    <location>
        <begin position="7"/>
        <end position="166"/>
    </location>
</feature>
<dbReference type="Gene3D" id="3.40.50.620">
    <property type="entry name" value="HUPs"/>
    <property type="match status" value="1"/>
</dbReference>
<dbReference type="EMBL" id="QPIZ01000011">
    <property type="protein sequence ID" value="RCW34590.1"/>
    <property type="molecule type" value="Genomic_DNA"/>
</dbReference>
<dbReference type="InterPro" id="IPR004821">
    <property type="entry name" value="Cyt_trans-like"/>
</dbReference>
<dbReference type="EC" id="2.7.7.18" evidence="11"/>
<dbReference type="HAMAP" id="MF_00244">
    <property type="entry name" value="NaMN_adenylyltr"/>
    <property type="match status" value="1"/>
</dbReference>
<accession>A0A368V2T0</accession>
<keyword evidence="8 11" id="KW-0067">ATP-binding</keyword>
<dbReference type="SUPFAM" id="SSF52374">
    <property type="entry name" value="Nucleotidylyl transferase"/>
    <property type="match status" value="1"/>
</dbReference>
<dbReference type="InterPro" id="IPR005248">
    <property type="entry name" value="NadD/NMNAT"/>
</dbReference>
<dbReference type="NCBIfam" id="NF000840">
    <property type="entry name" value="PRK00071.1-3"/>
    <property type="match status" value="1"/>
</dbReference>
<dbReference type="InterPro" id="IPR014729">
    <property type="entry name" value="Rossmann-like_a/b/a_fold"/>
</dbReference>
<dbReference type="NCBIfam" id="TIGR00482">
    <property type="entry name" value="nicotinate (nicotinamide) nucleotide adenylyltransferase"/>
    <property type="match status" value="1"/>
</dbReference>
<dbReference type="GO" id="GO:0005524">
    <property type="term" value="F:ATP binding"/>
    <property type="evidence" value="ECO:0007669"/>
    <property type="project" value="UniProtKB-KW"/>
</dbReference>
<comment type="catalytic activity">
    <reaction evidence="10 11">
        <text>nicotinate beta-D-ribonucleotide + ATP + H(+) = deamido-NAD(+) + diphosphate</text>
        <dbReference type="Rhea" id="RHEA:22860"/>
        <dbReference type="ChEBI" id="CHEBI:15378"/>
        <dbReference type="ChEBI" id="CHEBI:30616"/>
        <dbReference type="ChEBI" id="CHEBI:33019"/>
        <dbReference type="ChEBI" id="CHEBI:57502"/>
        <dbReference type="ChEBI" id="CHEBI:58437"/>
        <dbReference type="EC" id="2.7.7.18"/>
    </reaction>
</comment>
<dbReference type="Proteomes" id="UP000252733">
    <property type="component" value="Unassembled WGS sequence"/>
</dbReference>
<keyword evidence="5 11" id="KW-0808">Transferase</keyword>
<evidence type="ECO:0000256" key="11">
    <source>
        <dbReference type="HAMAP-Rule" id="MF_00244"/>
    </source>
</evidence>
<dbReference type="PANTHER" id="PTHR39321">
    <property type="entry name" value="NICOTINATE-NUCLEOTIDE ADENYLYLTRANSFERASE-RELATED"/>
    <property type="match status" value="1"/>
</dbReference>
<keyword evidence="6 11" id="KW-0548">Nucleotidyltransferase</keyword>
<keyword evidence="7 11" id="KW-0547">Nucleotide-binding</keyword>
<evidence type="ECO:0000259" key="12">
    <source>
        <dbReference type="Pfam" id="PF01467"/>
    </source>
</evidence>
<evidence type="ECO:0000256" key="7">
    <source>
        <dbReference type="ARBA" id="ARBA00022741"/>
    </source>
</evidence>
<dbReference type="RefSeq" id="WP_114437062.1">
    <property type="nucleotide sequence ID" value="NZ_QPIZ01000011.1"/>
</dbReference>
<dbReference type="AlphaFoldDB" id="A0A368V2T0"/>
<comment type="caution">
    <text evidence="13">The sequence shown here is derived from an EMBL/GenBank/DDBJ whole genome shotgun (WGS) entry which is preliminary data.</text>
</comment>
<keyword evidence="4 11" id="KW-0662">Pyridine nucleotide biosynthesis</keyword>
<name>A0A368V2T0_9BACT</name>
<evidence type="ECO:0000256" key="1">
    <source>
        <dbReference type="ARBA" id="ARBA00002324"/>
    </source>
</evidence>
<evidence type="ECO:0000256" key="8">
    <source>
        <dbReference type="ARBA" id="ARBA00022840"/>
    </source>
</evidence>
<evidence type="ECO:0000313" key="14">
    <source>
        <dbReference type="Proteomes" id="UP000252733"/>
    </source>
</evidence>
<organism evidence="13 14">
    <name type="scientific">Marinilabilia salmonicolor</name>
    <dbReference type="NCBI Taxonomy" id="989"/>
    <lineage>
        <taxon>Bacteria</taxon>
        <taxon>Pseudomonadati</taxon>
        <taxon>Bacteroidota</taxon>
        <taxon>Bacteroidia</taxon>
        <taxon>Marinilabiliales</taxon>
        <taxon>Marinilabiliaceae</taxon>
        <taxon>Marinilabilia</taxon>
    </lineage>
</organism>
<comment type="pathway">
    <text evidence="2 11">Cofactor biosynthesis; NAD(+) biosynthesis; deamido-NAD(+) from nicotinate D-ribonucleotide: step 1/1.</text>
</comment>
<evidence type="ECO:0000256" key="2">
    <source>
        <dbReference type="ARBA" id="ARBA00005019"/>
    </source>
</evidence>
<dbReference type="PANTHER" id="PTHR39321:SF3">
    <property type="entry name" value="PHOSPHOPANTETHEINE ADENYLYLTRANSFERASE"/>
    <property type="match status" value="1"/>
</dbReference>
<evidence type="ECO:0000256" key="5">
    <source>
        <dbReference type="ARBA" id="ARBA00022679"/>
    </source>
</evidence>
<evidence type="ECO:0000256" key="6">
    <source>
        <dbReference type="ARBA" id="ARBA00022695"/>
    </source>
</evidence>
<dbReference type="GO" id="GO:0009435">
    <property type="term" value="P:NAD+ biosynthetic process"/>
    <property type="evidence" value="ECO:0007669"/>
    <property type="project" value="UniProtKB-UniRule"/>
</dbReference>
<dbReference type="GO" id="GO:0004515">
    <property type="term" value="F:nicotinate-nucleotide adenylyltransferase activity"/>
    <property type="evidence" value="ECO:0007669"/>
    <property type="project" value="UniProtKB-UniRule"/>
</dbReference>